<feature type="transmembrane region" description="Helical" evidence="7">
    <location>
        <begin position="121"/>
        <end position="146"/>
    </location>
</feature>
<dbReference type="NCBIfam" id="TIGR00813">
    <property type="entry name" value="sss"/>
    <property type="match status" value="1"/>
</dbReference>
<dbReference type="CDD" id="cd11478">
    <property type="entry name" value="SLC5sbd_u2"/>
    <property type="match status" value="1"/>
</dbReference>
<organism evidence="8 9">
    <name type="scientific">Candidatus Glassbacteria bacterium RIFCSPLOWO2_12_FULL_58_11</name>
    <dbReference type="NCBI Taxonomy" id="1817867"/>
    <lineage>
        <taxon>Bacteria</taxon>
        <taxon>Candidatus Glassiibacteriota</taxon>
    </lineage>
</organism>
<dbReference type="PANTHER" id="PTHR11819:SF195">
    <property type="entry name" value="SODIUM_GLUCOSE COTRANSPORTER 4"/>
    <property type="match status" value="1"/>
</dbReference>
<evidence type="ECO:0000256" key="1">
    <source>
        <dbReference type="ARBA" id="ARBA00004141"/>
    </source>
</evidence>
<dbReference type="STRING" id="1817867.A3F83_07585"/>
<protein>
    <submittedName>
        <fullName evidence="8">Na+/galactose cotransporter</fullName>
    </submittedName>
</protein>
<dbReference type="Proteomes" id="UP000179129">
    <property type="component" value="Unassembled WGS sequence"/>
</dbReference>
<feature type="transmembrane region" description="Helical" evidence="7">
    <location>
        <begin position="450"/>
        <end position="471"/>
    </location>
</feature>
<dbReference type="GO" id="GO:0005886">
    <property type="term" value="C:plasma membrane"/>
    <property type="evidence" value="ECO:0007669"/>
    <property type="project" value="TreeGrafter"/>
</dbReference>
<evidence type="ECO:0000313" key="9">
    <source>
        <dbReference type="Proteomes" id="UP000179129"/>
    </source>
</evidence>
<gene>
    <name evidence="8" type="ORF">A3F83_07585</name>
</gene>
<evidence type="ECO:0000313" key="8">
    <source>
        <dbReference type="EMBL" id="OGG06705.1"/>
    </source>
</evidence>
<dbReference type="AlphaFoldDB" id="A0A1F5Z2V1"/>
<dbReference type="PROSITE" id="PS50283">
    <property type="entry name" value="NA_SOLUT_SYMP_3"/>
    <property type="match status" value="1"/>
</dbReference>
<feature type="transmembrane region" description="Helical" evidence="7">
    <location>
        <begin position="345"/>
        <end position="372"/>
    </location>
</feature>
<feature type="transmembrane region" description="Helical" evidence="7">
    <location>
        <begin position="393"/>
        <end position="412"/>
    </location>
</feature>
<feature type="transmembrane region" description="Helical" evidence="7">
    <location>
        <begin position="6"/>
        <end position="26"/>
    </location>
</feature>
<dbReference type="PANTHER" id="PTHR11819">
    <property type="entry name" value="SOLUTE CARRIER FAMILY 5"/>
    <property type="match status" value="1"/>
</dbReference>
<dbReference type="EMBL" id="MFIX01000010">
    <property type="protein sequence ID" value="OGG06705.1"/>
    <property type="molecule type" value="Genomic_DNA"/>
</dbReference>
<reference evidence="8 9" key="1">
    <citation type="journal article" date="2016" name="Nat. Commun.">
        <title>Thousands of microbial genomes shed light on interconnected biogeochemical processes in an aquifer system.</title>
        <authorList>
            <person name="Anantharaman K."/>
            <person name="Brown C.T."/>
            <person name="Hug L.A."/>
            <person name="Sharon I."/>
            <person name="Castelle C.J."/>
            <person name="Probst A.J."/>
            <person name="Thomas B.C."/>
            <person name="Singh A."/>
            <person name="Wilkins M.J."/>
            <person name="Karaoz U."/>
            <person name="Brodie E.L."/>
            <person name="Williams K.H."/>
            <person name="Hubbard S.S."/>
            <person name="Banfield J.F."/>
        </authorList>
    </citation>
    <scope>NUCLEOTIDE SEQUENCE [LARGE SCALE GENOMIC DNA]</scope>
</reference>
<evidence type="ECO:0000256" key="2">
    <source>
        <dbReference type="ARBA" id="ARBA00006434"/>
    </source>
</evidence>
<evidence type="ECO:0000256" key="5">
    <source>
        <dbReference type="ARBA" id="ARBA00023136"/>
    </source>
</evidence>
<feature type="transmembrane region" description="Helical" evidence="7">
    <location>
        <begin position="186"/>
        <end position="206"/>
    </location>
</feature>
<comment type="caution">
    <text evidence="8">The sequence shown here is derived from an EMBL/GenBank/DDBJ whole genome shotgun (WGS) entry which is preliminary data.</text>
</comment>
<feature type="transmembrane region" description="Helical" evidence="7">
    <location>
        <begin position="293"/>
        <end position="313"/>
    </location>
</feature>
<dbReference type="InterPro" id="IPR001734">
    <property type="entry name" value="Na/solute_symporter"/>
</dbReference>
<accession>A0A1F5Z2V1</accession>
<feature type="transmembrane region" description="Helical" evidence="7">
    <location>
        <begin position="491"/>
        <end position="512"/>
    </location>
</feature>
<keyword evidence="5 7" id="KW-0472">Membrane</keyword>
<evidence type="ECO:0000256" key="6">
    <source>
        <dbReference type="RuleBase" id="RU362091"/>
    </source>
</evidence>
<comment type="similarity">
    <text evidence="2 6">Belongs to the sodium:solute symporter (SSF) (TC 2.A.21) family.</text>
</comment>
<evidence type="ECO:0000256" key="4">
    <source>
        <dbReference type="ARBA" id="ARBA00022989"/>
    </source>
</evidence>
<evidence type="ECO:0000256" key="7">
    <source>
        <dbReference type="SAM" id="Phobius"/>
    </source>
</evidence>
<proteinExistence type="inferred from homology"/>
<feature type="transmembrane region" description="Helical" evidence="7">
    <location>
        <begin position="158"/>
        <end position="179"/>
    </location>
</feature>
<dbReference type="Gene3D" id="1.20.1730.10">
    <property type="entry name" value="Sodium/glucose cotransporter"/>
    <property type="match status" value="1"/>
</dbReference>
<name>A0A1F5Z2V1_9BACT</name>
<feature type="transmembrane region" description="Helical" evidence="7">
    <location>
        <begin position="79"/>
        <end position="101"/>
    </location>
</feature>
<dbReference type="GO" id="GO:0005412">
    <property type="term" value="F:D-glucose:sodium symporter activity"/>
    <property type="evidence" value="ECO:0007669"/>
    <property type="project" value="TreeGrafter"/>
</dbReference>
<feature type="transmembrane region" description="Helical" evidence="7">
    <location>
        <begin position="46"/>
        <end position="67"/>
    </location>
</feature>
<evidence type="ECO:0000256" key="3">
    <source>
        <dbReference type="ARBA" id="ARBA00022692"/>
    </source>
</evidence>
<feature type="transmembrane region" description="Helical" evidence="7">
    <location>
        <begin position="424"/>
        <end position="443"/>
    </location>
</feature>
<feature type="transmembrane region" description="Helical" evidence="7">
    <location>
        <begin position="249"/>
        <end position="272"/>
    </location>
</feature>
<dbReference type="InterPro" id="IPR038377">
    <property type="entry name" value="Na/Glc_symporter_sf"/>
</dbReference>
<keyword evidence="3 7" id="KW-0812">Transmembrane</keyword>
<feature type="transmembrane region" description="Helical" evidence="7">
    <location>
        <begin position="544"/>
        <end position="561"/>
    </location>
</feature>
<sequence length="562" mass="61870">MFQLHALDYFIVAFYFLFVLGVGYYLKGRTRSGEDFFLAGRGQSAWVAAISFIAASMGALELMGWAAATYQYGLLAVHWYWIGVVPAMLILGLFMMPFYHISRTHSVPGYLKLRYGESSRVLAAVTFLFMTLLASGISMYAMGLVLENFFGWDFDISIWATALVVCAYVAMGGLTSAIFNEIVQFFLIWAGGFLIPVYGLIEVGGWHKLTEKVMQRAAELTPPGAVVLDRIHIWSTLGSPADNPMGMHWLGITFGLCFILATGYWCTDFLVVQRVLTARDLRSARMAPVIASIFKVSVPLIVILPGLLGFALLPGLQPESPGINASETYNAVLPLMMKRYFGPGLIGLGLTALMAGFMSGMAGNVSAFSTVWTYDIYRSLIRKSAPDKHYLNMGRWCTVLGVLISILSTYLVKQFSSMAVYTQALFSFFIAPLFGTVALGMFWKRASAGAGFWGLLAGMLAATALFFGVRLGAIDPYYLTLSQAPSEMSLYVWQATWAFLATIAVTVAVSLFSSPRPDKELDGLVYGATLLPGEAGTPWYRRPVFWACFSLTIFISLNIIFW</sequence>
<comment type="subcellular location">
    <subcellularLocation>
        <location evidence="1">Membrane</location>
        <topology evidence="1">Multi-pass membrane protein</topology>
    </subcellularLocation>
</comment>
<dbReference type="Pfam" id="PF00474">
    <property type="entry name" value="SSF"/>
    <property type="match status" value="1"/>
</dbReference>
<keyword evidence="4 7" id="KW-1133">Transmembrane helix</keyword>